<organism evidence="2 3">
    <name type="scientific">Symbiodinium natans</name>
    <dbReference type="NCBI Taxonomy" id="878477"/>
    <lineage>
        <taxon>Eukaryota</taxon>
        <taxon>Sar</taxon>
        <taxon>Alveolata</taxon>
        <taxon>Dinophyceae</taxon>
        <taxon>Suessiales</taxon>
        <taxon>Symbiodiniaceae</taxon>
        <taxon>Symbiodinium</taxon>
    </lineage>
</organism>
<evidence type="ECO:0000313" key="3">
    <source>
        <dbReference type="Proteomes" id="UP000604046"/>
    </source>
</evidence>
<evidence type="ECO:0000313" key="2">
    <source>
        <dbReference type="EMBL" id="CAE7210790.1"/>
    </source>
</evidence>
<comment type="caution">
    <text evidence="2">The sequence shown here is derived from an EMBL/GenBank/DDBJ whole genome shotgun (WGS) entry which is preliminary data.</text>
</comment>
<name>A0A812JU31_9DINO</name>
<accession>A0A812JU31</accession>
<dbReference type="OrthoDB" id="414083at2759"/>
<feature type="region of interest" description="Disordered" evidence="1">
    <location>
        <begin position="29"/>
        <end position="48"/>
    </location>
</feature>
<keyword evidence="3" id="KW-1185">Reference proteome</keyword>
<dbReference type="Proteomes" id="UP000604046">
    <property type="component" value="Unassembled WGS sequence"/>
</dbReference>
<evidence type="ECO:0000256" key="1">
    <source>
        <dbReference type="SAM" id="MobiDB-lite"/>
    </source>
</evidence>
<dbReference type="EMBL" id="CAJNDS010000481">
    <property type="protein sequence ID" value="CAE7210790.1"/>
    <property type="molecule type" value="Genomic_DNA"/>
</dbReference>
<proteinExistence type="predicted"/>
<sequence length="768" mass="85604">MDFDLEIDAFANDCPDIVTQMAKGAKVAKMEGEPSSASAAPKGKAKAKAKSKGPAVVKTCFILTCDDECVKSKRWCKKHNQTFDNMFYQAKKENEIESLETAMSNPETATEAMEEFDEENPSEGKWRRKKLIVWSQFKRKYCVSQVKRKRDGTRPFEYGQWMIRGQQTMGWTKQATHNEWERYLKDSRIDRDTLGLEKDRSKSVYLEEGGVQEKQLNAEDRRVLLQQCKGNMRGRDIDGFFNEDAADAAAEATTPPAKGKRALEESGEKVETSAEKKARMKFEKLASSGPAFTAFKTTACNKVLDKLGLCSKAAENAKKKLEEARKSVREYLAPNSSEQDAVALSYQSCLEACEAALRCWEVDMPSPSDADREKALDDLKKALESVGPDVKLVKSDASLMPSVYFTCRAHGLKNLTDAKEVSDMQTTLIKTELATVDLFMKALLKISSDVQSYLKQKKTSQERADARKKRQQEADEAVKMREAAKNAAAKARMFSKLSHPIFGIKDSCWKPFVVHSGQGFDPAAHADEPWVMRASEAVKTWRNHAESSVKLMEFGGGYQKAPSVKTDGRAMAPVLQKQGKEQAVALMTGFAPTAKLLDVSKLQDGANFQANMWYWGFDSKMSGGFLAPNAAAMIRVVAMGGVNLVAFNLTKLVEQMDNKEPNLKDVVDFVLNMDDTYIAQHGDAKLGYTVTLAQDDVCYIPQGWFLAEQSTGCLLTYGIRKSYMIDTPHAAENYKTALSLLKRSGRDITKMEEVAKQFSKDTELAQTS</sequence>
<feature type="compositionally biased region" description="Basic and acidic residues" evidence="1">
    <location>
        <begin position="261"/>
        <end position="275"/>
    </location>
</feature>
<feature type="region of interest" description="Disordered" evidence="1">
    <location>
        <begin position="250"/>
        <end position="275"/>
    </location>
</feature>
<protein>
    <submittedName>
        <fullName evidence="2">Uncharacterized protein</fullName>
    </submittedName>
</protein>
<gene>
    <name evidence="2" type="ORF">SNAT2548_LOCUS7044</name>
</gene>
<dbReference type="AlphaFoldDB" id="A0A812JU31"/>
<reference evidence="2" key="1">
    <citation type="submission" date="2021-02" db="EMBL/GenBank/DDBJ databases">
        <authorList>
            <person name="Dougan E. K."/>
            <person name="Rhodes N."/>
            <person name="Thang M."/>
            <person name="Chan C."/>
        </authorList>
    </citation>
    <scope>NUCLEOTIDE SEQUENCE</scope>
</reference>